<dbReference type="Pfam" id="PF02682">
    <property type="entry name" value="CT_C_D"/>
    <property type="match status" value="1"/>
</dbReference>
<dbReference type="SMART" id="SM00796">
    <property type="entry name" value="AHS1"/>
    <property type="match status" value="1"/>
</dbReference>
<comment type="caution">
    <text evidence="5">The sequence shown here is derived from an EMBL/GenBank/DDBJ whole genome shotgun (WGS) entry which is preliminary data.</text>
</comment>
<accession>A0ABW4SXH5</accession>
<keyword evidence="3" id="KW-0067">ATP-binding</keyword>
<evidence type="ECO:0000256" key="1">
    <source>
        <dbReference type="ARBA" id="ARBA00022741"/>
    </source>
</evidence>
<dbReference type="SUPFAM" id="SSF160467">
    <property type="entry name" value="PH0987 N-terminal domain-like"/>
    <property type="match status" value="1"/>
</dbReference>
<dbReference type="InterPro" id="IPR029000">
    <property type="entry name" value="Cyclophilin-like_dom_sf"/>
</dbReference>
<name>A0ABW4SXH5_9ACTN</name>
<sequence length="206" mass="21270">MSVIRDAGEHGLLVETGSLAASHRLDALLRAERPAGVEEVVPGPETVLVVARGGDQARLRAHLAALADLASAAGDSPAPSERVVTIPVVYDGADLASVADEAGMTVSEVIARHTGTELVVGWLGFAPGFAYLTGLDPALRVPRLSTPRTSVAAGSVAIAGPYAAVYPTASPGGWRLLGRTSLRVWDVRADPPSLLPPGTRVRFEAT</sequence>
<dbReference type="InterPro" id="IPR003833">
    <property type="entry name" value="CT_C_D"/>
</dbReference>
<dbReference type="InterPro" id="IPR010016">
    <property type="entry name" value="PxpB"/>
</dbReference>
<keyword evidence="2 5" id="KW-0378">Hydrolase</keyword>
<protein>
    <submittedName>
        <fullName evidence="5">Allophanate hydrolase subunit 1</fullName>
    </submittedName>
</protein>
<keyword evidence="1" id="KW-0547">Nucleotide-binding</keyword>
<dbReference type="PANTHER" id="PTHR34698:SF2">
    <property type="entry name" value="5-OXOPROLINASE SUBUNIT B"/>
    <property type="match status" value="1"/>
</dbReference>
<evidence type="ECO:0000313" key="6">
    <source>
        <dbReference type="Proteomes" id="UP001597368"/>
    </source>
</evidence>
<organism evidence="5 6">
    <name type="scientific">Nonomuraea mangrovi</name>
    <dbReference type="NCBI Taxonomy" id="2316207"/>
    <lineage>
        <taxon>Bacteria</taxon>
        <taxon>Bacillati</taxon>
        <taxon>Actinomycetota</taxon>
        <taxon>Actinomycetes</taxon>
        <taxon>Streptosporangiales</taxon>
        <taxon>Streptosporangiaceae</taxon>
        <taxon>Nonomuraea</taxon>
    </lineage>
</organism>
<reference evidence="6" key="1">
    <citation type="journal article" date="2019" name="Int. J. Syst. Evol. Microbiol.">
        <title>The Global Catalogue of Microorganisms (GCM) 10K type strain sequencing project: providing services to taxonomists for standard genome sequencing and annotation.</title>
        <authorList>
            <consortium name="The Broad Institute Genomics Platform"/>
            <consortium name="The Broad Institute Genome Sequencing Center for Infectious Disease"/>
            <person name="Wu L."/>
            <person name="Ma J."/>
        </authorList>
    </citation>
    <scope>NUCLEOTIDE SEQUENCE [LARGE SCALE GENOMIC DNA]</scope>
    <source>
        <strain evidence="6">ICMP 6774ER</strain>
    </source>
</reference>
<evidence type="ECO:0000313" key="5">
    <source>
        <dbReference type="EMBL" id="MFD1933600.1"/>
    </source>
</evidence>
<proteinExistence type="predicted"/>
<evidence type="ECO:0000256" key="2">
    <source>
        <dbReference type="ARBA" id="ARBA00022801"/>
    </source>
</evidence>
<evidence type="ECO:0000256" key="3">
    <source>
        <dbReference type="ARBA" id="ARBA00022840"/>
    </source>
</evidence>
<dbReference type="Gene3D" id="2.40.100.10">
    <property type="entry name" value="Cyclophilin-like"/>
    <property type="match status" value="1"/>
</dbReference>
<evidence type="ECO:0000259" key="4">
    <source>
        <dbReference type="SMART" id="SM00796"/>
    </source>
</evidence>
<dbReference type="Proteomes" id="UP001597368">
    <property type="component" value="Unassembled WGS sequence"/>
</dbReference>
<dbReference type="EMBL" id="JBHUFV010000033">
    <property type="protein sequence ID" value="MFD1933600.1"/>
    <property type="molecule type" value="Genomic_DNA"/>
</dbReference>
<dbReference type="SUPFAM" id="SSF50891">
    <property type="entry name" value="Cyclophilin-like"/>
    <property type="match status" value="1"/>
</dbReference>
<gene>
    <name evidence="5" type="ORF">ACFSKW_19250</name>
</gene>
<dbReference type="Gene3D" id="3.30.1360.40">
    <property type="match status" value="1"/>
</dbReference>
<dbReference type="RefSeq" id="WP_379573639.1">
    <property type="nucleotide sequence ID" value="NZ_JBHUFV010000033.1"/>
</dbReference>
<feature type="domain" description="Carboxyltransferase" evidence="4">
    <location>
        <begin position="2"/>
        <end position="195"/>
    </location>
</feature>
<keyword evidence="6" id="KW-1185">Reference proteome</keyword>
<dbReference type="PANTHER" id="PTHR34698">
    <property type="entry name" value="5-OXOPROLINASE SUBUNIT B"/>
    <property type="match status" value="1"/>
</dbReference>
<dbReference type="GO" id="GO:0016787">
    <property type="term" value="F:hydrolase activity"/>
    <property type="evidence" value="ECO:0007669"/>
    <property type="project" value="UniProtKB-KW"/>
</dbReference>